<comment type="caution">
    <text evidence="1">The sequence shown here is derived from an EMBL/GenBank/DDBJ whole genome shotgun (WGS) entry which is preliminary data.</text>
</comment>
<protein>
    <submittedName>
        <fullName evidence="1">Uncharacterized protein</fullName>
    </submittedName>
</protein>
<sequence length="319" mass="33213">MSDGERGRVGSTGGAPVKLKEVEKESVSRFVSLQLDELMESSRGCCSVDPMAVAALSTGGGGGSKNRRGWCYAYSSKVREEDDENASQARAMLAQSRGAGGGSNSGGDGSIGGIGRLKAYEERVREEDTGDGTNSSAMLVRTDGGGEGLNGGGSVGNAGGSRGEGWRMEHRSGEKEAEEMRIGEENGGSVFMSNGTGSGGSGSGGSGGSGSASGPWSNSYKSKPNAYKTKPKNKPNSNSDSNRNPKNDLSKITKTSLEGLRDSGVIVGVLSLVEVPIQSLFNQEIMPDKLECGDSICLDLYTSSLHKYLCNRAMKTHRL</sequence>
<accession>A0ACB8ZKT6</accession>
<reference evidence="2" key="1">
    <citation type="journal article" date="2022" name="Mol. Ecol. Resour.">
        <title>The genomes of chicory, endive, great burdock and yacon provide insights into Asteraceae palaeo-polyploidization history and plant inulin production.</title>
        <authorList>
            <person name="Fan W."/>
            <person name="Wang S."/>
            <person name="Wang H."/>
            <person name="Wang A."/>
            <person name="Jiang F."/>
            <person name="Liu H."/>
            <person name="Zhao H."/>
            <person name="Xu D."/>
            <person name="Zhang Y."/>
        </authorList>
    </citation>
    <scope>NUCLEOTIDE SEQUENCE [LARGE SCALE GENOMIC DNA]</scope>
    <source>
        <strain evidence="2">cv. Punajuju</strain>
    </source>
</reference>
<evidence type="ECO:0000313" key="2">
    <source>
        <dbReference type="Proteomes" id="UP001055811"/>
    </source>
</evidence>
<name>A0ACB8ZKT6_CICIN</name>
<dbReference type="EMBL" id="CM042016">
    <property type="protein sequence ID" value="KAI3698564.1"/>
    <property type="molecule type" value="Genomic_DNA"/>
</dbReference>
<proteinExistence type="predicted"/>
<dbReference type="Proteomes" id="UP001055811">
    <property type="component" value="Linkage Group LG08"/>
</dbReference>
<reference evidence="1 2" key="2">
    <citation type="journal article" date="2022" name="Mol. Ecol. Resour.">
        <title>The genomes of chicory, endive, great burdock and yacon provide insights into Asteraceae paleo-polyploidization history and plant inulin production.</title>
        <authorList>
            <person name="Fan W."/>
            <person name="Wang S."/>
            <person name="Wang H."/>
            <person name="Wang A."/>
            <person name="Jiang F."/>
            <person name="Liu H."/>
            <person name="Zhao H."/>
            <person name="Xu D."/>
            <person name="Zhang Y."/>
        </authorList>
    </citation>
    <scope>NUCLEOTIDE SEQUENCE [LARGE SCALE GENOMIC DNA]</scope>
    <source>
        <strain evidence="2">cv. Punajuju</strain>
        <tissue evidence="1">Leaves</tissue>
    </source>
</reference>
<organism evidence="1 2">
    <name type="scientific">Cichorium intybus</name>
    <name type="common">Chicory</name>
    <dbReference type="NCBI Taxonomy" id="13427"/>
    <lineage>
        <taxon>Eukaryota</taxon>
        <taxon>Viridiplantae</taxon>
        <taxon>Streptophyta</taxon>
        <taxon>Embryophyta</taxon>
        <taxon>Tracheophyta</taxon>
        <taxon>Spermatophyta</taxon>
        <taxon>Magnoliopsida</taxon>
        <taxon>eudicotyledons</taxon>
        <taxon>Gunneridae</taxon>
        <taxon>Pentapetalae</taxon>
        <taxon>asterids</taxon>
        <taxon>campanulids</taxon>
        <taxon>Asterales</taxon>
        <taxon>Asteraceae</taxon>
        <taxon>Cichorioideae</taxon>
        <taxon>Cichorieae</taxon>
        <taxon>Cichoriinae</taxon>
        <taxon>Cichorium</taxon>
    </lineage>
</organism>
<keyword evidence="2" id="KW-1185">Reference proteome</keyword>
<evidence type="ECO:0000313" key="1">
    <source>
        <dbReference type="EMBL" id="KAI3698564.1"/>
    </source>
</evidence>
<gene>
    <name evidence="1" type="ORF">L2E82_42207</name>
</gene>